<dbReference type="GO" id="GO:0016788">
    <property type="term" value="F:hydrolase activity, acting on ester bonds"/>
    <property type="evidence" value="ECO:0007669"/>
    <property type="project" value="InterPro"/>
</dbReference>
<evidence type="ECO:0000313" key="2">
    <source>
        <dbReference type="Proteomes" id="UP000031666"/>
    </source>
</evidence>
<dbReference type="InterPro" id="IPR032466">
    <property type="entry name" value="Metal_Hydrolase"/>
</dbReference>
<dbReference type="STRING" id="1481914.JCM19241_3840"/>
<dbReference type="Gene3D" id="3.20.20.140">
    <property type="entry name" value="Metal-dependent hydrolases"/>
    <property type="match status" value="1"/>
</dbReference>
<comment type="caution">
    <text evidence="1">The sequence shown here is derived from an EMBL/GenBank/DDBJ whole genome shotgun (WGS) entry which is preliminary data.</text>
</comment>
<gene>
    <name evidence="1" type="ORF">JCM19241_3840</name>
</gene>
<organism evidence="1 2">
    <name type="scientific">Vibrio ishigakensis</name>
    <dbReference type="NCBI Taxonomy" id="1481914"/>
    <lineage>
        <taxon>Bacteria</taxon>
        <taxon>Pseudomonadati</taxon>
        <taxon>Pseudomonadota</taxon>
        <taxon>Gammaproteobacteria</taxon>
        <taxon>Vibrionales</taxon>
        <taxon>Vibrionaceae</taxon>
        <taxon>Vibrio</taxon>
    </lineage>
</organism>
<dbReference type="PANTHER" id="PTHR46124:SF2">
    <property type="entry name" value="D-AMINOACYL-TRNA DEACYLASE"/>
    <property type="match status" value="1"/>
</dbReference>
<protein>
    <submittedName>
        <fullName evidence="1">Uncharacterized protein</fullName>
    </submittedName>
</protein>
<reference evidence="1 2" key="1">
    <citation type="submission" date="2015-01" db="EMBL/GenBank/DDBJ databases">
        <title>Vibrio sp. C94 JCM 19241 whole genome shotgun sequence.</title>
        <authorList>
            <person name="Sawabe T."/>
            <person name="Meirelles P."/>
            <person name="Feng G."/>
            <person name="Sayaka M."/>
            <person name="Hattori M."/>
            <person name="Ohkuma M."/>
        </authorList>
    </citation>
    <scope>NUCLEOTIDE SEQUENCE [LARGE SCALE GENOMIC DNA]</scope>
    <source>
        <strain evidence="2">JCM 19241</strain>
    </source>
</reference>
<dbReference type="InterPro" id="IPR001130">
    <property type="entry name" value="TatD-like"/>
</dbReference>
<accession>A0A0B8QNB0</accession>
<name>A0A0B8QNB0_9VIBR</name>
<dbReference type="SUPFAM" id="SSF51556">
    <property type="entry name" value="Metallo-dependent hydrolases"/>
    <property type="match status" value="1"/>
</dbReference>
<dbReference type="EMBL" id="BBSC01000014">
    <property type="protein sequence ID" value="GAM78502.1"/>
    <property type="molecule type" value="Genomic_DNA"/>
</dbReference>
<dbReference type="Proteomes" id="UP000031666">
    <property type="component" value="Unassembled WGS sequence"/>
</dbReference>
<evidence type="ECO:0000313" key="1">
    <source>
        <dbReference type="EMBL" id="GAM78502.1"/>
    </source>
</evidence>
<dbReference type="PANTHER" id="PTHR46124">
    <property type="entry name" value="D-AMINOACYL-TRNA DEACYLASE"/>
    <property type="match status" value="1"/>
</dbReference>
<dbReference type="Pfam" id="PF01026">
    <property type="entry name" value="TatD_DNase"/>
    <property type="match status" value="1"/>
</dbReference>
<dbReference type="AlphaFoldDB" id="A0A0B8QNB0"/>
<reference evidence="1 2" key="2">
    <citation type="submission" date="2015-01" db="EMBL/GenBank/DDBJ databases">
        <authorList>
            <consortium name="NBRP consortium"/>
            <person name="Sawabe T."/>
            <person name="Meirelles P."/>
            <person name="Feng G."/>
            <person name="Sayaka M."/>
            <person name="Hattori M."/>
            <person name="Ohkuma M."/>
        </authorList>
    </citation>
    <scope>NUCLEOTIDE SEQUENCE [LARGE SCALE GENOMIC DNA]</scope>
    <source>
        <strain evidence="2">JCM 19241</strain>
    </source>
</reference>
<sequence length="65" mass="7713">MWFDTHCHLDFECFQSEWQEYKKRFHEAEVFRFLVPAVGQNNWKPVLELSGEEGICVAIGIHPCE</sequence>
<proteinExistence type="predicted"/>